<evidence type="ECO:0000313" key="3">
    <source>
        <dbReference type="Proteomes" id="UP001154282"/>
    </source>
</evidence>
<dbReference type="PANTHER" id="PTHR37226">
    <property type="entry name" value="GOLGIN FAMILY A PROTEIN"/>
    <property type="match status" value="1"/>
</dbReference>
<gene>
    <name evidence="2" type="ORF">LITE_LOCUS25171</name>
</gene>
<accession>A0AAV0LRY2</accession>
<dbReference type="EMBL" id="CAMGYJ010000006">
    <property type="protein sequence ID" value="CAI0436637.1"/>
    <property type="molecule type" value="Genomic_DNA"/>
</dbReference>
<evidence type="ECO:0000313" key="2">
    <source>
        <dbReference type="EMBL" id="CAI0436637.1"/>
    </source>
</evidence>
<keyword evidence="3" id="KW-1185">Reference proteome</keyword>
<feature type="coiled-coil region" evidence="1">
    <location>
        <begin position="177"/>
        <end position="204"/>
    </location>
</feature>
<protein>
    <submittedName>
        <fullName evidence="2">Uncharacterized protein</fullName>
    </submittedName>
</protein>
<proteinExistence type="predicted"/>
<keyword evidence="1" id="KW-0175">Coiled coil</keyword>
<reference evidence="2" key="1">
    <citation type="submission" date="2022-08" db="EMBL/GenBank/DDBJ databases">
        <authorList>
            <person name="Gutierrez-Valencia J."/>
        </authorList>
    </citation>
    <scope>NUCLEOTIDE SEQUENCE</scope>
</reference>
<comment type="caution">
    <text evidence="2">The sequence shown here is derived from an EMBL/GenBank/DDBJ whole genome shotgun (WGS) entry which is preliminary data.</text>
</comment>
<evidence type="ECO:0000256" key="1">
    <source>
        <dbReference type="SAM" id="Coils"/>
    </source>
</evidence>
<name>A0AAV0LRY2_9ROSI</name>
<sequence>MICFTGKKKCSSVKEGERVKLLEEELEAIIYDREKQSKAYERDFMVFAFKEAEWKQEKRKLKEEVKRLKKLVEEKEEIVKGLELGGGNKMVEECKQNVEEEEECNAYWQWQLSGGTATNFLLQQMREERALRDAAADKWKKLYLAIKTELDDLIQNTHPGGGLMHRRAAEEEENVLIQELKMELKLKEETIEDLKARLVAAERGEFNRAREADILRQSLRIVGSRNKNKNPSSFVLGGKGKPNFSFVKRVVKVVAD</sequence>
<feature type="coiled-coil region" evidence="1">
    <location>
        <begin position="51"/>
        <end position="85"/>
    </location>
</feature>
<dbReference type="AlphaFoldDB" id="A0AAV0LRY2"/>
<dbReference type="PANTHER" id="PTHR37226:SF4">
    <property type="entry name" value="GOLGIN FAMILY A PROTEIN"/>
    <property type="match status" value="1"/>
</dbReference>
<organism evidence="2 3">
    <name type="scientific">Linum tenue</name>
    <dbReference type="NCBI Taxonomy" id="586396"/>
    <lineage>
        <taxon>Eukaryota</taxon>
        <taxon>Viridiplantae</taxon>
        <taxon>Streptophyta</taxon>
        <taxon>Embryophyta</taxon>
        <taxon>Tracheophyta</taxon>
        <taxon>Spermatophyta</taxon>
        <taxon>Magnoliopsida</taxon>
        <taxon>eudicotyledons</taxon>
        <taxon>Gunneridae</taxon>
        <taxon>Pentapetalae</taxon>
        <taxon>rosids</taxon>
        <taxon>fabids</taxon>
        <taxon>Malpighiales</taxon>
        <taxon>Linaceae</taxon>
        <taxon>Linum</taxon>
    </lineage>
</organism>
<dbReference type="Proteomes" id="UP001154282">
    <property type="component" value="Unassembled WGS sequence"/>
</dbReference>